<dbReference type="GO" id="GO:0000272">
    <property type="term" value="P:polysaccharide catabolic process"/>
    <property type="evidence" value="ECO:0007669"/>
    <property type="project" value="InterPro"/>
</dbReference>
<feature type="signal peptide" evidence="1">
    <location>
        <begin position="1"/>
        <end position="23"/>
    </location>
</feature>
<evidence type="ECO:0008006" key="4">
    <source>
        <dbReference type="Google" id="ProtNLM"/>
    </source>
</evidence>
<dbReference type="InterPro" id="IPR002105">
    <property type="entry name" value="Dockerin_1_rpt"/>
</dbReference>
<evidence type="ECO:0000256" key="1">
    <source>
        <dbReference type="SAM" id="SignalP"/>
    </source>
</evidence>
<dbReference type="Proteomes" id="UP000611762">
    <property type="component" value="Unassembled WGS sequence"/>
</dbReference>
<dbReference type="GO" id="GO:0004553">
    <property type="term" value="F:hydrolase activity, hydrolyzing O-glycosyl compounds"/>
    <property type="evidence" value="ECO:0007669"/>
    <property type="project" value="InterPro"/>
</dbReference>
<sequence>MKKMISFILAAAMSAMVAVPAFAAAPEADTVRDGENAKTWTTSGKHDDFKDKMMTMIAYAPNENGEITVDSIQYIDQTTADASGAYSFDSYMPKVLPTAGDYTVKVGSEARDSAVDAGIIEQIAVSEVPITGTIKTQNKAATATVSFCQPGTTESIVSAETIEDVFTVNVAPGTYDVIVSRVGYLKYTITNVVISESFELGSFELEAGDVDGNGSVTGSDIGDVVLGIAKSTGQAGYKEAADFDANGTITASDLGAVVLTIAHTDKTVDFADINK</sequence>
<dbReference type="InterPro" id="IPR018247">
    <property type="entry name" value="EF_Hand_1_Ca_BS"/>
</dbReference>
<dbReference type="SUPFAM" id="SSF63446">
    <property type="entry name" value="Type I dockerin domain"/>
    <property type="match status" value="1"/>
</dbReference>
<dbReference type="Pfam" id="PF00404">
    <property type="entry name" value="Dockerin_1"/>
    <property type="match status" value="1"/>
</dbReference>
<dbReference type="AlphaFoldDB" id="A0A926DP71"/>
<keyword evidence="3" id="KW-1185">Reference proteome</keyword>
<evidence type="ECO:0000313" key="3">
    <source>
        <dbReference type="Proteomes" id="UP000611762"/>
    </source>
</evidence>
<gene>
    <name evidence="2" type="ORF">H8698_10810</name>
</gene>
<protein>
    <recommendedName>
        <fullName evidence="4">Dockerin domain-containing protein</fullName>
    </recommendedName>
</protein>
<name>A0A926DP71_9FIRM</name>
<evidence type="ECO:0000313" key="2">
    <source>
        <dbReference type="EMBL" id="MBC8541466.1"/>
    </source>
</evidence>
<comment type="caution">
    <text evidence="2">The sequence shown here is derived from an EMBL/GenBank/DDBJ whole genome shotgun (WGS) entry which is preliminary data.</text>
</comment>
<organism evidence="2 3">
    <name type="scientific">Congzhengia minquanensis</name>
    <dbReference type="NCBI Taxonomy" id="2763657"/>
    <lineage>
        <taxon>Bacteria</taxon>
        <taxon>Bacillati</taxon>
        <taxon>Bacillota</taxon>
        <taxon>Clostridia</taxon>
        <taxon>Eubacteriales</taxon>
        <taxon>Oscillospiraceae</taxon>
        <taxon>Congzhengia</taxon>
    </lineage>
</organism>
<proteinExistence type="predicted"/>
<reference evidence="2" key="1">
    <citation type="submission" date="2020-08" db="EMBL/GenBank/DDBJ databases">
        <title>Genome public.</title>
        <authorList>
            <person name="Liu C."/>
            <person name="Sun Q."/>
        </authorList>
    </citation>
    <scope>NUCLEOTIDE SEQUENCE</scope>
    <source>
        <strain evidence="2">H8</strain>
    </source>
</reference>
<dbReference type="RefSeq" id="WP_249313499.1">
    <property type="nucleotide sequence ID" value="NZ_JACRSU010000004.1"/>
</dbReference>
<dbReference type="Gene3D" id="2.60.40.4130">
    <property type="match status" value="1"/>
</dbReference>
<dbReference type="InterPro" id="IPR036439">
    <property type="entry name" value="Dockerin_dom_sf"/>
</dbReference>
<dbReference type="PROSITE" id="PS00018">
    <property type="entry name" value="EF_HAND_1"/>
    <property type="match status" value="2"/>
</dbReference>
<feature type="chain" id="PRO_5037909370" description="Dockerin domain-containing protein" evidence="1">
    <location>
        <begin position="24"/>
        <end position="275"/>
    </location>
</feature>
<dbReference type="EMBL" id="JACRSU010000004">
    <property type="protein sequence ID" value="MBC8541466.1"/>
    <property type="molecule type" value="Genomic_DNA"/>
</dbReference>
<accession>A0A926DP71</accession>
<keyword evidence="1" id="KW-0732">Signal</keyword>